<proteinExistence type="predicted"/>
<reference evidence="1" key="1">
    <citation type="submission" date="2021-01" db="EMBL/GenBank/DDBJ databases">
        <authorList>
            <person name="Corre E."/>
            <person name="Pelletier E."/>
            <person name="Niang G."/>
            <person name="Scheremetjew M."/>
            <person name="Finn R."/>
            <person name="Kale V."/>
            <person name="Holt S."/>
            <person name="Cochrane G."/>
            <person name="Meng A."/>
            <person name="Brown T."/>
            <person name="Cohen L."/>
        </authorList>
    </citation>
    <scope>NUCLEOTIDE SEQUENCE</scope>
    <source>
        <strain evidence="1">CCMP 2712</strain>
    </source>
</reference>
<protein>
    <submittedName>
        <fullName evidence="1">Uncharacterized protein</fullName>
    </submittedName>
</protein>
<accession>A0A7S4JFX4</accession>
<gene>
    <name evidence="1" type="ORF">GTHE00462_LOCUS5465</name>
</gene>
<dbReference type="Gene3D" id="3.30.710.10">
    <property type="entry name" value="Potassium Channel Kv1.1, Chain A"/>
    <property type="match status" value="1"/>
</dbReference>
<dbReference type="AlphaFoldDB" id="A0A7S4JFX4"/>
<evidence type="ECO:0000313" key="1">
    <source>
        <dbReference type="EMBL" id="CAE2262460.1"/>
    </source>
</evidence>
<dbReference type="EMBL" id="HBKN01006820">
    <property type="protein sequence ID" value="CAE2262460.1"/>
    <property type="molecule type" value="Transcribed_RNA"/>
</dbReference>
<name>A0A7S4JFX4_GUITH</name>
<sequence>MQQTWFEAMDARNTEKITLVPFDYSSTQSIVLADRRIACLSGFLSGIMEGREMDLAEESIVLNHTSCNYSAVKRAVLFLETFREHESELSRFKNYAMPSAALPAEQREAHANTLTNLQNLVNRINTFQNEFFGDMSIQELANLLALSLFLDIPSMQKLCIERLSNELFKCGDAEELHNILRLDITHLEPAESSKVRVLMLSHPYSGARGLVICHLLFERMTRNAGFLNMIGNEEIVKLILDDFEYRSKLEVDQLLTRISFAESKLASIAALGSSRYFGVKYVEMGLRRQLSGDNYQVRLAAQKALNDLGCITGNGETARCLMTMTSSLFSPSTVYAAAALSGK</sequence>
<dbReference type="InterPro" id="IPR011333">
    <property type="entry name" value="SKP1/BTB/POZ_sf"/>
</dbReference>
<organism evidence="1">
    <name type="scientific">Guillardia theta</name>
    <name type="common">Cryptophyte</name>
    <name type="synonym">Cryptomonas phi</name>
    <dbReference type="NCBI Taxonomy" id="55529"/>
    <lineage>
        <taxon>Eukaryota</taxon>
        <taxon>Cryptophyceae</taxon>
        <taxon>Pyrenomonadales</taxon>
        <taxon>Geminigeraceae</taxon>
        <taxon>Guillardia</taxon>
    </lineage>
</organism>